<sequence>MASPHHVLILGGHGKIAQLLTPLLLKRSWTVTSVIRKQEQVPAVEKLGAGLPGRLSVLVRSIEDVDSQEKAASILDEVNPDYIPCFPPLLLTLLLGAGGKYGAEGTYRIDRDAAINFINAAAAKPSISRFLLISYSGSRRKAAPWWTASEWEEYHKNINFGSLATYYQAKIAADEVLYEVSKQSPTLVGIDLRPGTLTDDPKGTVSLGRNKNVRGEVSRESVAHVADAILAADGVKSGWIDLLEGDDDINEAVAAVVRDGVDAAEGEDIYAKYA</sequence>
<accession>A0A2K0TY33</accession>
<gene>
    <name evidence="3" type="ORF">THARTR1_08928</name>
</gene>
<dbReference type="Pfam" id="PF13460">
    <property type="entry name" value="NAD_binding_10"/>
    <property type="match status" value="1"/>
</dbReference>
<feature type="domain" description="NAD(P)-binding" evidence="2">
    <location>
        <begin position="11"/>
        <end position="231"/>
    </location>
</feature>
<evidence type="ECO:0000313" key="3">
    <source>
        <dbReference type="EMBL" id="PNP50401.1"/>
    </source>
</evidence>
<dbReference type="InterPro" id="IPR016040">
    <property type="entry name" value="NAD(P)-bd_dom"/>
</dbReference>
<comment type="similarity">
    <text evidence="1">Belongs to the avfA family.</text>
</comment>
<reference evidence="3 4" key="1">
    <citation type="submission" date="2017-02" db="EMBL/GenBank/DDBJ databases">
        <title>Genomes of Trichoderma spp. with biocontrol activity.</title>
        <authorList>
            <person name="Gardiner D."/>
            <person name="Kazan K."/>
            <person name="Vos C."/>
            <person name="Harvey P."/>
        </authorList>
    </citation>
    <scope>NUCLEOTIDE SEQUENCE [LARGE SCALE GENOMIC DNA]</scope>
    <source>
        <strain evidence="3 4">Tr1</strain>
    </source>
</reference>
<dbReference type="PANTHER" id="PTHR15020">
    <property type="entry name" value="FLAVIN REDUCTASE-RELATED"/>
    <property type="match status" value="1"/>
</dbReference>
<dbReference type="PANTHER" id="PTHR15020:SF50">
    <property type="entry name" value="UPF0659 PROTEIN YMR090W"/>
    <property type="match status" value="1"/>
</dbReference>
<dbReference type="EMBL" id="MTYI01000157">
    <property type="protein sequence ID" value="PNP50401.1"/>
    <property type="molecule type" value="Genomic_DNA"/>
</dbReference>
<protein>
    <recommendedName>
        <fullName evidence="2">NAD(P)-binding domain-containing protein</fullName>
    </recommendedName>
</protein>
<evidence type="ECO:0000256" key="1">
    <source>
        <dbReference type="ARBA" id="ARBA00038376"/>
    </source>
</evidence>
<dbReference type="SUPFAM" id="SSF51735">
    <property type="entry name" value="NAD(P)-binding Rossmann-fold domains"/>
    <property type="match status" value="1"/>
</dbReference>
<dbReference type="Proteomes" id="UP000236290">
    <property type="component" value="Unassembled WGS sequence"/>
</dbReference>
<dbReference type="Gene3D" id="3.40.50.720">
    <property type="entry name" value="NAD(P)-binding Rossmann-like Domain"/>
    <property type="match status" value="1"/>
</dbReference>
<proteinExistence type="inferred from homology"/>
<dbReference type="AlphaFoldDB" id="A0A2K0TY33"/>
<organism evidence="3 4">
    <name type="scientific">Trichoderma harzianum</name>
    <name type="common">Hypocrea lixii</name>
    <dbReference type="NCBI Taxonomy" id="5544"/>
    <lineage>
        <taxon>Eukaryota</taxon>
        <taxon>Fungi</taxon>
        <taxon>Dikarya</taxon>
        <taxon>Ascomycota</taxon>
        <taxon>Pezizomycotina</taxon>
        <taxon>Sordariomycetes</taxon>
        <taxon>Hypocreomycetidae</taxon>
        <taxon>Hypocreales</taxon>
        <taxon>Hypocreaceae</taxon>
        <taxon>Trichoderma</taxon>
    </lineage>
</organism>
<name>A0A2K0TY33_TRIHA</name>
<evidence type="ECO:0000313" key="4">
    <source>
        <dbReference type="Proteomes" id="UP000236290"/>
    </source>
</evidence>
<dbReference type="OrthoDB" id="10254604at2759"/>
<comment type="caution">
    <text evidence="3">The sequence shown here is derived from an EMBL/GenBank/DDBJ whole genome shotgun (WGS) entry which is preliminary data.</text>
</comment>
<dbReference type="InterPro" id="IPR036291">
    <property type="entry name" value="NAD(P)-bd_dom_sf"/>
</dbReference>
<evidence type="ECO:0000259" key="2">
    <source>
        <dbReference type="Pfam" id="PF13460"/>
    </source>
</evidence>